<evidence type="ECO:0000313" key="2">
    <source>
        <dbReference type="EMBL" id="QJA43244.1"/>
    </source>
</evidence>
<evidence type="ECO:0000313" key="3">
    <source>
        <dbReference type="Proteomes" id="UP000676648"/>
    </source>
</evidence>
<feature type="compositionally biased region" description="Basic residues" evidence="1">
    <location>
        <begin position="1"/>
        <end position="10"/>
    </location>
</feature>
<feature type="compositionally biased region" description="Basic residues" evidence="1">
    <location>
        <begin position="17"/>
        <end position="35"/>
    </location>
</feature>
<dbReference type="KEGG" id="vg:80536809"/>
<sequence length="309" mass="34605">MAYSRAKSHNLRGSSRYGKKKRGGVRRRSYGRKRTYRKKGLSKKMILNLTARKKRDTMMPYTNITALSQQGGAGFLNDAAIINGGYAVPNAILWCATGRLPQATDQSTSPAAPIYDASRTASNVFMRGLSETVQIQVSDGIPWQWRRICFTFKGINAAMPKLDTSNWSLTKQNANGYQRAIMQVPNNTYRDTLENLLFKGAKFRDWTDAMTASLDNSRVTVKYDKTRTIASGNEDGCIRKYKLWHPMNKTLAYDDDESGGGIDTQSFSVQSKVGMGDYLVADFFLPRTGSTSSNKLSFAVTSSLYWHEK</sequence>
<dbReference type="Proteomes" id="UP000676648">
    <property type="component" value="Segment"/>
</dbReference>
<organism evidence="2 3">
    <name type="scientific">Genomoviridae sp</name>
    <dbReference type="NCBI Taxonomy" id="2202565"/>
    <lineage>
        <taxon>Viruses</taxon>
        <taxon>Monodnaviria</taxon>
        <taxon>Shotokuvirae</taxon>
        <taxon>Cressdnaviricota</taxon>
        <taxon>Repensiviricetes</taxon>
        <taxon>Geplafuvirales</taxon>
        <taxon>Genomoviridae</taxon>
    </lineage>
</organism>
<dbReference type="RefSeq" id="YP_010798573.1">
    <property type="nucleotide sequence ID" value="NC_076493.1"/>
</dbReference>
<protein>
    <submittedName>
        <fullName evidence="2">Capsid protein</fullName>
    </submittedName>
</protein>
<evidence type="ECO:0000256" key="1">
    <source>
        <dbReference type="SAM" id="MobiDB-lite"/>
    </source>
</evidence>
<feature type="region of interest" description="Disordered" evidence="1">
    <location>
        <begin position="1"/>
        <end position="35"/>
    </location>
</feature>
<dbReference type="EMBL" id="MT309857">
    <property type="protein sequence ID" value="QJA43244.1"/>
    <property type="molecule type" value="Genomic_DNA"/>
</dbReference>
<dbReference type="GeneID" id="80536809"/>
<keyword evidence="3" id="KW-1185">Reference proteome</keyword>
<accession>A0A6H1Z6Q6</accession>
<proteinExistence type="predicted"/>
<name>A0A6H1Z6Q6_9VIRU</name>
<reference evidence="2 3" key="1">
    <citation type="submission" date="2020-04" db="EMBL/GenBank/DDBJ databases">
        <title>Genomes of microviruses in a sewage oxidation pond.</title>
        <authorList>
            <person name="Schreck J."/>
            <person name="Kraberger S."/>
            <person name="Scotch M."/>
            <person name="Halden R.U."/>
            <person name="Varsani A."/>
        </authorList>
    </citation>
    <scope>NUCLEOTIDE SEQUENCE [LARGE SCALE GENOMIC DNA]</scope>
    <source>
        <strain evidence="2">6434_414</strain>
    </source>
</reference>